<dbReference type="EMBL" id="ALJD01000008">
    <property type="protein sequence ID" value="EJN58724.1"/>
    <property type="molecule type" value="Genomic_DNA"/>
</dbReference>
<name>J3JEW8_9EURY</name>
<dbReference type="Proteomes" id="UP000007813">
    <property type="component" value="Unassembled WGS sequence"/>
</dbReference>
<gene>
    <name evidence="2" type="ORF">HSB1_32020</name>
</gene>
<dbReference type="OrthoDB" id="304983at2157"/>
<evidence type="ECO:0000313" key="2">
    <source>
        <dbReference type="EMBL" id="EJN58724.1"/>
    </source>
</evidence>
<evidence type="ECO:0000313" key="3">
    <source>
        <dbReference type="Proteomes" id="UP000007813"/>
    </source>
</evidence>
<dbReference type="RefSeq" id="WP_009376202.1">
    <property type="nucleotide sequence ID" value="NZ_ALJD01000008.1"/>
</dbReference>
<evidence type="ECO:0000256" key="1">
    <source>
        <dbReference type="SAM" id="MobiDB-lite"/>
    </source>
</evidence>
<reference evidence="2 3" key="1">
    <citation type="journal article" date="2012" name="J. Bacteriol.">
        <title>Draft Genome Sequence of the Extremely Halophilic Archaeon Halogranum salarium B-1T.</title>
        <authorList>
            <person name="Kim K.K."/>
            <person name="Lee K.C."/>
            <person name="Lee J.S."/>
        </authorList>
    </citation>
    <scope>NUCLEOTIDE SEQUENCE [LARGE SCALE GENOMIC DNA]</scope>
    <source>
        <strain evidence="2 3">B-1</strain>
    </source>
</reference>
<organism evidence="2 3">
    <name type="scientific">Halogranum salarium B-1</name>
    <dbReference type="NCBI Taxonomy" id="1210908"/>
    <lineage>
        <taxon>Archaea</taxon>
        <taxon>Methanobacteriati</taxon>
        <taxon>Methanobacteriota</taxon>
        <taxon>Stenosarchaea group</taxon>
        <taxon>Halobacteria</taxon>
        <taxon>Halobacteriales</taxon>
        <taxon>Haloferacaceae</taxon>
    </lineage>
</organism>
<dbReference type="AlphaFoldDB" id="J3JEW8"/>
<comment type="caution">
    <text evidence="2">The sequence shown here is derived from an EMBL/GenBank/DDBJ whole genome shotgun (WGS) entry which is preliminary data.</text>
</comment>
<dbReference type="eggNOG" id="arCOG08021">
    <property type="taxonomic scope" value="Archaea"/>
</dbReference>
<protein>
    <submittedName>
        <fullName evidence="2">Sugar-specific transcriptional regulator trmb</fullName>
    </submittedName>
</protein>
<proteinExistence type="predicted"/>
<feature type="compositionally biased region" description="Polar residues" evidence="1">
    <location>
        <begin position="14"/>
        <end position="31"/>
    </location>
</feature>
<sequence length="89" mass="9869">MTQQTLDHPDQTRTDSPTTIQPTNHTVPETLDSTGSKLVYLYLDSIGGGDISVLRESLDMKTISIYPILQTLSKKGLVERDGDHYHIVA</sequence>
<accession>J3JEW8</accession>
<feature type="region of interest" description="Disordered" evidence="1">
    <location>
        <begin position="1"/>
        <end position="31"/>
    </location>
</feature>